<evidence type="ECO:0000313" key="3">
    <source>
        <dbReference type="Proteomes" id="UP000253594"/>
    </source>
</evidence>
<comment type="caution">
    <text evidence="2">The sequence shown here is derived from an EMBL/GenBank/DDBJ whole genome shotgun (WGS) entry which is preliminary data.</text>
</comment>
<dbReference type="Proteomes" id="UP000253594">
    <property type="component" value="Unassembled WGS sequence"/>
</dbReference>
<feature type="compositionally biased region" description="Basic and acidic residues" evidence="1">
    <location>
        <begin position="37"/>
        <end position="47"/>
    </location>
</feature>
<sequence>QRRAEQAQGFGLVRGALAHADLPGIEFEHGNLLRSERLPVSRPDRPAAPRRGRGMCRR</sequence>
<name>A0A367LYW5_PSEAI</name>
<keyword evidence="2" id="KW-0762">Sugar transport</keyword>
<feature type="non-terminal residue" evidence="2">
    <location>
        <position position="1"/>
    </location>
</feature>
<protein>
    <submittedName>
        <fullName evidence="2">PTS sugar transporter subunit IIC</fullName>
    </submittedName>
</protein>
<evidence type="ECO:0000256" key="1">
    <source>
        <dbReference type="SAM" id="MobiDB-lite"/>
    </source>
</evidence>
<reference evidence="2 3" key="1">
    <citation type="submission" date="2018-07" db="EMBL/GenBank/DDBJ databases">
        <title>Mechanisms of high-level aminoglycoside resistance among Gram-negative pathogens in Brazil.</title>
        <authorList>
            <person name="Ballaben A.S."/>
            <person name="Darini A.L.C."/>
            <person name="Doi Y."/>
        </authorList>
    </citation>
    <scope>NUCLEOTIDE SEQUENCE [LARGE SCALE GENOMIC DNA]</scope>
    <source>
        <strain evidence="2 3">B2-305</strain>
    </source>
</reference>
<feature type="compositionally biased region" description="Basic residues" evidence="1">
    <location>
        <begin position="48"/>
        <end position="58"/>
    </location>
</feature>
<proteinExistence type="predicted"/>
<evidence type="ECO:0000313" key="2">
    <source>
        <dbReference type="EMBL" id="RCI70299.1"/>
    </source>
</evidence>
<organism evidence="2 3">
    <name type="scientific">Pseudomonas aeruginosa</name>
    <dbReference type="NCBI Taxonomy" id="287"/>
    <lineage>
        <taxon>Bacteria</taxon>
        <taxon>Pseudomonadati</taxon>
        <taxon>Pseudomonadota</taxon>
        <taxon>Gammaproteobacteria</taxon>
        <taxon>Pseudomonadales</taxon>
        <taxon>Pseudomonadaceae</taxon>
        <taxon>Pseudomonas</taxon>
    </lineage>
</organism>
<feature type="region of interest" description="Disordered" evidence="1">
    <location>
        <begin position="37"/>
        <end position="58"/>
    </location>
</feature>
<dbReference type="AlphaFoldDB" id="A0A367LYW5"/>
<dbReference type="EMBL" id="QORE01002233">
    <property type="protein sequence ID" value="RCI70299.1"/>
    <property type="molecule type" value="Genomic_DNA"/>
</dbReference>
<gene>
    <name evidence="2" type="ORF">DT376_35295</name>
</gene>
<keyword evidence="2" id="KW-0813">Transport</keyword>
<accession>A0A367LYW5</accession>